<comment type="subcellular location">
    <subcellularLocation>
        <location evidence="2">Cytoplasm</location>
    </subcellularLocation>
</comment>
<comment type="function">
    <text evidence="2">Required for morphogenesis under gluconeogenic growth conditions.</text>
</comment>
<dbReference type="AlphaFoldDB" id="A0A2A6E2V5"/>
<evidence type="ECO:0000256" key="2">
    <source>
        <dbReference type="HAMAP-Rule" id="MF_00973"/>
    </source>
</evidence>
<dbReference type="PANTHER" id="PTHR30135:SF3">
    <property type="entry name" value="GLUCONEOGENESIS FACTOR-RELATED"/>
    <property type="match status" value="1"/>
</dbReference>
<comment type="caution">
    <text evidence="3">The sequence shown here is derived from an EMBL/GenBank/DDBJ whole genome shotgun (WGS) entry which is preliminary data.</text>
</comment>
<accession>A0A2A6E2V5</accession>
<reference evidence="3 4" key="1">
    <citation type="submission" date="2016-12" db="EMBL/GenBank/DDBJ databases">
        <title>Candidatus Reconcilibacillus cellulovorans genome.</title>
        <authorList>
            <person name="Kolinko S."/>
            <person name="Wu Y.-W."/>
            <person name="Tachea F."/>
            <person name="Denzel E."/>
            <person name="Hiras J."/>
            <person name="Baecker N."/>
            <person name="Chan L.J."/>
            <person name="Eichorst S.A."/>
            <person name="Frey D."/>
            <person name="Adams P.D."/>
            <person name="Pray T."/>
            <person name="Tanjore D."/>
            <person name="Petzold C.J."/>
            <person name="Gladden J.M."/>
            <person name="Simmons B.A."/>
            <person name="Singer S.W."/>
        </authorList>
    </citation>
    <scope>NUCLEOTIDE SEQUENCE [LARGE SCALE GENOMIC DNA]</scope>
    <source>
        <strain evidence="3">JTherm</strain>
    </source>
</reference>
<dbReference type="NCBIfam" id="TIGR01826">
    <property type="entry name" value="CofD_related"/>
    <property type="match status" value="1"/>
</dbReference>
<sequence>METTAAAGRERSPVGPRDPKVVAIGGGTGLSVMLRGLKKLPLDLTAIVTVADDGGSSGRLRAELDMPPPGDVRNVITALATAEPLLSRLLEHRFQNGTGLAGHSLGNLILAALKEITGDFVSGVRELSRVLAVKGRVLPASGQAIVLGAELEDGRIVTGESRIPNAGGRIRRVFIEPADAAPLDEAVEAILQADAVVVGPGSLYTSIMPNLLVPRIAESIARSRAVKIFVCNVMTQPGETDGYSAGDHLKAVAAHVGGRLFDWVIVNIGDIPDDVAERYAAQGAQAVRPDVGELERLGYRVVADDLILPGTYLRHDATKLALHILRLVGRHVGPQGPVEE</sequence>
<dbReference type="GO" id="GO:0043743">
    <property type="term" value="F:LPPG:FO 2-phospho-L-lactate transferase activity"/>
    <property type="evidence" value="ECO:0007669"/>
    <property type="project" value="InterPro"/>
</dbReference>
<gene>
    <name evidence="3" type="ORF">BLM47_02545</name>
</gene>
<organism evidence="3 4">
    <name type="scientific">Candidatus Reconcilbacillus cellulovorans</name>
    <dbReference type="NCBI Taxonomy" id="1906605"/>
    <lineage>
        <taxon>Bacteria</taxon>
        <taxon>Bacillati</taxon>
        <taxon>Bacillota</taxon>
        <taxon>Bacilli</taxon>
        <taxon>Bacillales</taxon>
        <taxon>Paenibacillaceae</taxon>
        <taxon>Candidatus Reconcilbacillus</taxon>
    </lineage>
</organism>
<dbReference type="Pfam" id="PF01933">
    <property type="entry name" value="CofD"/>
    <property type="match status" value="1"/>
</dbReference>
<dbReference type="GO" id="GO:0008360">
    <property type="term" value="P:regulation of cell shape"/>
    <property type="evidence" value="ECO:0007669"/>
    <property type="project" value="UniProtKB-UniRule"/>
</dbReference>
<dbReference type="Gene3D" id="3.40.50.10680">
    <property type="entry name" value="CofD-like domains"/>
    <property type="match status" value="1"/>
</dbReference>
<dbReference type="EMBL" id="MOXJ01000003">
    <property type="protein sequence ID" value="PDO11361.1"/>
    <property type="molecule type" value="Genomic_DNA"/>
</dbReference>
<evidence type="ECO:0000313" key="4">
    <source>
        <dbReference type="Proteomes" id="UP000243688"/>
    </source>
</evidence>
<dbReference type="PANTHER" id="PTHR30135">
    <property type="entry name" value="UNCHARACTERIZED PROTEIN YVCK-RELATED"/>
    <property type="match status" value="1"/>
</dbReference>
<name>A0A2A6E2V5_9BACL</name>
<dbReference type="InterPro" id="IPR002882">
    <property type="entry name" value="CofD"/>
</dbReference>
<dbReference type="SUPFAM" id="SSF142338">
    <property type="entry name" value="CofD-like"/>
    <property type="match status" value="1"/>
</dbReference>
<evidence type="ECO:0000256" key="1">
    <source>
        <dbReference type="ARBA" id="ARBA00022490"/>
    </source>
</evidence>
<dbReference type="CDD" id="cd07187">
    <property type="entry name" value="YvcK_like"/>
    <property type="match status" value="1"/>
</dbReference>
<dbReference type="InterPro" id="IPR010119">
    <property type="entry name" value="Gluconeogen_factor"/>
</dbReference>
<dbReference type="Proteomes" id="UP000243688">
    <property type="component" value="Unassembled WGS sequence"/>
</dbReference>
<protein>
    <recommendedName>
        <fullName evidence="2">Gluconeogenesis factor</fullName>
    </recommendedName>
</protein>
<dbReference type="InterPro" id="IPR038136">
    <property type="entry name" value="CofD-like_dom_sf"/>
</dbReference>
<dbReference type="GO" id="GO:0005737">
    <property type="term" value="C:cytoplasm"/>
    <property type="evidence" value="ECO:0007669"/>
    <property type="project" value="UniProtKB-SubCell"/>
</dbReference>
<dbReference type="HAMAP" id="MF_00973">
    <property type="entry name" value="Gluconeogen_factor"/>
    <property type="match status" value="1"/>
</dbReference>
<comment type="similarity">
    <text evidence="2">Belongs to the gluconeogenesis factor family.</text>
</comment>
<evidence type="ECO:0000313" key="3">
    <source>
        <dbReference type="EMBL" id="PDO11361.1"/>
    </source>
</evidence>
<proteinExistence type="inferred from homology"/>
<keyword evidence="1 2" id="KW-0963">Cytoplasm</keyword>